<reference evidence="3 4" key="1">
    <citation type="submission" date="2022-08" db="EMBL/GenBank/DDBJ databases">
        <title>Bacterial and archaeal communities from various locations to study Microbial Dark Matter (Phase II).</title>
        <authorList>
            <person name="Stepanauskas R."/>
        </authorList>
    </citation>
    <scope>NUCLEOTIDE SEQUENCE [LARGE SCALE GENOMIC DNA]</scope>
    <source>
        <strain evidence="3 4">PD1</strain>
    </source>
</reference>
<dbReference type="CDD" id="cd01131">
    <property type="entry name" value="PilT"/>
    <property type="match status" value="1"/>
</dbReference>
<proteinExistence type="inferred from homology"/>
<evidence type="ECO:0000313" key="3">
    <source>
        <dbReference type="EMBL" id="MCS3918981.1"/>
    </source>
</evidence>
<dbReference type="Proteomes" id="UP001204798">
    <property type="component" value="Unassembled WGS sequence"/>
</dbReference>
<organism evidence="3 4">
    <name type="scientific">Candidatus Fervidibacter sacchari</name>
    <dbReference type="NCBI Taxonomy" id="1448929"/>
    <lineage>
        <taxon>Bacteria</taxon>
        <taxon>Candidatus Fervidibacterota</taxon>
        <taxon>Candidatus Fervidibacter</taxon>
    </lineage>
</organism>
<dbReference type="Gene3D" id="3.40.50.300">
    <property type="entry name" value="P-loop containing nucleotide triphosphate hydrolases"/>
    <property type="match status" value="1"/>
</dbReference>
<feature type="domain" description="Bacterial type II secretion system protein E" evidence="2">
    <location>
        <begin position="200"/>
        <end position="214"/>
    </location>
</feature>
<dbReference type="SUPFAM" id="SSF52540">
    <property type="entry name" value="P-loop containing nucleoside triphosphate hydrolases"/>
    <property type="match status" value="1"/>
</dbReference>
<dbReference type="RefSeq" id="WP_302898706.1">
    <property type="nucleotide sequence ID" value="NZ_CP130454.1"/>
</dbReference>
<keyword evidence="4" id="KW-1185">Reference proteome</keyword>
<dbReference type="Gene3D" id="3.30.450.90">
    <property type="match status" value="1"/>
</dbReference>
<evidence type="ECO:0000259" key="2">
    <source>
        <dbReference type="PROSITE" id="PS00662"/>
    </source>
</evidence>
<comment type="caution">
    <text evidence="3">The sequence shown here is derived from an EMBL/GenBank/DDBJ whole genome shotgun (WGS) entry which is preliminary data.</text>
</comment>
<accession>A0ABT2EM39</accession>
<dbReference type="NCBIfam" id="TIGR01420">
    <property type="entry name" value="pilT_fam"/>
    <property type="match status" value="1"/>
</dbReference>
<protein>
    <submittedName>
        <fullName evidence="3">Twitching motility protein PilT</fullName>
    </submittedName>
</protein>
<dbReference type="InterPro" id="IPR006321">
    <property type="entry name" value="PilT/PilU"/>
</dbReference>
<evidence type="ECO:0000313" key="4">
    <source>
        <dbReference type="Proteomes" id="UP001204798"/>
    </source>
</evidence>
<sequence>MTQTQTLALEDILKFGVQRNCSDVHLKAGAPPLFRLYGELYPATNVPPLTPEDTHRFLYSILPEEKREEFERRKEVDFAFTIPDLARFRVNALMQRGTVEIIFRIIPPRIPTFEELGLPPIVRHFCERPRGIIIVTGPAGCGKTTTLAAMIDYINSRFPLHIITIEDPIEFIHKDKLSLVNQREVGRDTLSFANALKYALREDPDVIMIGEMRDLETIALAITAAETGHLVLSTLHTPDAVQTIDRIIDAFPTHQQQQIRMQLAISLVGVISQRLVKRADRKGMVAAFEVLVGTSAVRALIREAKTYQLPSFLQTGLKQGMTTLEHSLANLVLQGIVRLEDALAEANQPEYLEELVREGRQREVAS</sequence>
<gene>
    <name evidence="3" type="ORF">M2350_001381</name>
</gene>
<dbReference type="PANTHER" id="PTHR30486">
    <property type="entry name" value="TWITCHING MOTILITY PROTEIN PILT"/>
    <property type="match status" value="1"/>
</dbReference>
<dbReference type="PROSITE" id="PS00662">
    <property type="entry name" value="T2SP_E"/>
    <property type="match status" value="1"/>
</dbReference>
<comment type="similarity">
    <text evidence="1">Belongs to the GSP E family.</text>
</comment>
<name>A0ABT2EM39_9BACT</name>
<evidence type="ECO:0000256" key="1">
    <source>
        <dbReference type="ARBA" id="ARBA00006611"/>
    </source>
</evidence>
<dbReference type="InterPro" id="IPR050921">
    <property type="entry name" value="T4SS_GSP_E_ATPase"/>
</dbReference>
<dbReference type="InterPro" id="IPR027417">
    <property type="entry name" value="P-loop_NTPase"/>
</dbReference>
<dbReference type="InterPro" id="IPR001482">
    <property type="entry name" value="T2SS/T4SS_dom"/>
</dbReference>
<dbReference type="EMBL" id="JANUCP010000002">
    <property type="protein sequence ID" value="MCS3918981.1"/>
    <property type="molecule type" value="Genomic_DNA"/>
</dbReference>
<dbReference type="InterPro" id="IPR003593">
    <property type="entry name" value="AAA+_ATPase"/>
</dbReference>
<dbReference type="Pfam" id="PF00437">
    <property type="entry name" value="T2SSE"/>
    <property type="match status" value="1"/>
</dbReference>
<dbReference type="SMART" id="SM00382">
    <property type="entry name" value="AAA"/>
    <property type="match status" value="1"/>
</dbReference>